<proteinExistence type="predicted"/>
<dbReference type="AlphaFoldDB" id="A0A2S7K7P3"/>
<keyword evidence="1" id="KW-1133">Transmembrane helix</keyword>
<protein>
    <submittedName>
        <fullName evidence="2">Uncharacterized protein</fullName>
    </submittedName>
</protein>
<accession>A0A2S7K7P3</accession>
<sequence length="397" mass="44280">MFVKEQQRGGVWGMSFQRKIFLSILAISVILLFVCGYVGLFELVPLLREKIQNNDETFLQLAGDAGVFYSFLIGVPLSVIVALAAAVIGGEITERQGDIDTLRFAEEKVEGALEVFLRILNTLHATFLTGNVVSDVIYSLVSSKIHQIEDEDGNFDLDGLIELTEEQFSKPRESLCDELEKLQAAIGQSKKDLYAPIILQQSLKRSNNDETGLTYIRKNLPQNHGVEKGLLEPDLYQIGHLLSAWASDITAIDAIEALTLMPDTYRSSDYIGMMLQRKQYVPTSGTAEKLGPDHVTDVFYNFGAAWIMQAYRALPKNDDVSSIFREILKGRSHIAMRLLDAVSPDVGRLESREWLENMEAALTERDNYIILRLEDGSTKAYVPKLHGSLASLSLSQA</sequence>
<keyword evidence="1" id="KW-0812">Transmembrane</keyword>
<evidence type="ECO:0000313" key="3">
    <source>
        <dbReference type="Proteomes" id="UP000239504"/>
    </source>
</evidence>
<comment type="caution">
    <text evidence="2">The sequence shown here is derived from an EMBL/GenBank/DDBJ whole genome shotgun (WGS) entry which is preliminary data.</text>
</comment>
<feature type="transmembrane region" description="Helical" evidence="1">
    <location>
        <begin position="67"/>
        <end position="88"/>
    </location>
</feature>
<keyword evidence="1" id="KW-0472">Membrane</keyword>
<dbReference type="EMBL" id="PJCH01000005">
    <property type="protein sequence ID" value="PQA88489.1"/>
    <property type="molecule type" value="Genomic_DNA"/>
</dbReference>
<evidence type="ECO:0000256" key="1">
    <source>
        <dbReference type="SAM" id="Phobius"/>
    </source>
</evidence>
<organism evidence="2 3">
    <name type="scientific">Hyphococcus luteus</name>
    <dbReference type="NCBI Taxonomy" id="2058213"/>
    <lineage>
        <taxon>Bacteria</taxon>
        <taxon>Pseudomonadati</taxon>
        <taxon>Pseudomonadota</taxon>
        <taxon>Alphaproteobacteria</taxon>
        <taxon>Parvularculales</taxon>
        <taxon>Parvularculaceae</taxon>
        <taxon>Hyphococcus</taxon>
    </lineage>
</organism>
<dbReference type="Proteomes" id="UP000239504">
    <property type="component" value="Unassembled WGS sequence"/>
</dbReference>
<reference evidence="2 3" key="1">
    <citation type="submission" date="2017-12" db="EMBL/GenBank/DDBJ databases">
        <authorList>
            <person name="Hurst M.R.H."/>
        </authorList>
    </citation>
    <scope>NUCLEOTIDE SEQUENCE [LARGE SCALE GENOMIC DNA]</scope>
    <source>
        <strain evidence="2 3">SY-3-19</strain>
    </source>
</reference>
<name>A0A2S7K7P3_9PROT</name>
<evidence type="ECO:0000313" key="2">
    <source>
        <dbReference type="EMBL" id="PQA88489.1"/>
    </source>
</evidence>
<gene>
    <name evidence="2" type="ORF">CW354_09380</name>
</gene>
<keyword evidence="3" id="KW-1185">Reference proteome</keyword>
<feature type="transmembrane region" description="Helical" evidence="1">
    <location>
        <begin position="20"/>
        <end position="47"/>
    </location>
</feature>